<reference evidence="14 15" key="1">
    <citation type="submission" date="2011-02" db="EMBL/GenBank/DDBJ databases">
        <title>The Genome Sequence of Sphaeroforma arctica JP610.</title>
        <authorList>
            <consortium name="The Broad Institute Genome Sequencing Platform"/>
            <person name="Russ C."/>
            <person name="Cuomo C."/>
            <person name="Young S.K."/>
            <person name="Zeng Q."/>
            <person name="Gargeya S."/>
            <person name="Alvarado L."/>
            <person name="Berlin A."/>
            <person name="Chapman S.B."/>
            <person name="Chen Z."/>
            <person name="Freedman E."/>
            <person name="Gellesch M."/>
            <person name="Goldberg J."/>
            <person name="Griggs A."/>
            <person name="Gujja S."/>
            <person name="Heilman E."/>
            <person name="Heiman D."/>
            <person name="Howarth C."/>
            <person name="Mehta T."/>
            <person name="Neiman D."/>
            <person name="Pearson M."/>
            <person name="Roberts A."/>
            <person name="Saif S."/>
            <person name="Shea T."/>
            <person name="Shenoy N."/>
            <person name="Sisk P."/>
            <person name="Stolte C."/>
            <person name="Sykes S."/>
            <person name="White J."/>
            <person name="Yandava C."/>
            <person name="Burger G."/>
            <person name="Gray M.W."/>
            <person name="Holland P.W.H."/>
            <person name="King N."/>
            <person name="Lang F.B.F."/>
            <person name="Roger A.J."/>
            <person name="Ruiz-Trillo I."/>
            <person name="Haas B."/>
            <person name="Nusbaum C."/>
            <person name="Birren B."/>
        </authorList>
    </citation>
    <scope>NUCLEOTIDE SEQUENCE [LARGE SCALE GENOMIC DNA]</scope>
    <source>
        <strain evidence="14 15">JP610</strain>
    </source>
</reference>
<comment type="catalytic activity">
    <reaction evidence="9">
        <text>L-seryl-[protein] + UDP-N-acetyl-alpha-D-glucosamine = 3-O-(N-acetyl-beta-D-glucosaminyl)-L-seryl-[protein] + UDP + H(+)</text>
        <dbReference type="Rhea" id="RHEA:48904"/>
        <dbReference type="Rhea" id="RHEA-COMP:9863"/>
        <dbReference type="Rhea" id="RHEA-COMP:12251"/>
        <dbReference type="ChEBI" id="CHEBI:15378"/>
        <dbReference type="ChEBI" id="CHEBI:29999"/>
        <dbReference type="ChEBI" id="CHEBI:57705"/>
        <dbReference type="ChEBI" id="CHEBI:58223"/>
        <dbReference type="ChEBI" id="CHEBI:90838"/>
        <dbReference type="EC" id="2.4.1.255"/>
    </reaction>
</comment>
<evidence type="ECO:0000313" key="15">
    <source>
        <dbReference type="Proteomes" id="UP000054560"/>
    </source>
</evidence>
<evidence type="ECO:0000256" key="7">
    <source>
        <dbReference type="ARBA" id="ARBA00040944"/>
    </source>
</evidence>
<dbReference type="PANTHER" id="PTHR20961">
    <property type="entry name" value="GLYCOSYLTRANSFERASE"/>
    <property type="match status" value="1"/>
</dbReference>
<evidence type="ECO:0000313" key="14">
    <source>
        <dbReference type="EMBL" id="KNC80925.1"/>
    </source>
</evidence>
<evidence type="ECO:0000259" key="13">
    <source>
        <dbReference type="Pfam" id="PF04577"/>
    </source>
</evidence>
<dbReference type="EC" id="2.4.1.255" evidence="1"/>
<dbReference type="RefSeq" id="XP_014154827.1">
    <property type="nucleotide sequence ID" value="XM_014299352.1"/>
</dbReference>
<evidence type="ECO:0000256" key="6">
    <source>
        <dbReference type="ARBA" id="ARBA00023180"/>
    </source>
</evidence>
<keyword evidence="15" id="KW-1185">Reference proteome</keyword>
<keyword evidence="4 12" id="KW-0732">Signal</keyword>
<dbReference type="PANTHER" id="PTHR20961:SF148">
    <property type="entry name" value="EGF DOMAIN-SPECIFIC O-LINKED N-ACETYLGLUCOSAMINE TRANSFERASE"/>
    <property type="match status" value="1"/>
</dbReference>
<comment type="catalytic activity">
    <reaction evidence="10">
        <text>L-threonyl-[protein] + UDP-N-acetyl-alpha-D-glucosamine = 3-O-(N-acetyl-beta-D-glucosaminyl)-L-threonyl-[protein] + UDP + H(+)</text>
        <dbReference type="Rhea" id="RHEA:48908"/>
        <dbReference type="Rhea" id="RHEA-COMP:11060"/>
        <dbReference type="Rhea" id="RHEA-COMP:12252"/>
        <dbReference type="ChEBI" id="CHEBI:15378"/>
        <dbReference type="ChEBI" id="CHEBI:30013"/>
        <dbReference type="ChEBI" id="CHEBI:57705"/>
        <dbReference type="ChEBI" id="CHEBI:58223"/>
        <dbReference type="ChEBI" id="CHEBI:90840"/>
        <dbReference type="EC" id="2.4.1.255"/>
    </reaction>
</comment>
<evidence type="ECO:0000256" key="3">
    <source>
        <dbReference type="ARBA" id="ARBA00022679"/>
    </source>
</evidence>
<evidence type="ECO:0000256" key="8">
    <source>
        <dbReference type="ARBA" id="ARBA00042574"/>
    </source>
</evidence>
<keyword evidence="3" id="KW-0808">Transferase</keyword>
<evidence type="ECO:0000256" key="11">
    <source>
        <dbReference type="SAM" id="MobiDB-lite"/>
    </source>
</evidence>
<dbReference type="EMBL" id="KQ242089">
    <property type="protein sequence ID" value="KNC80925.1"/>
    <property type="molecule type" value="Genomic_DNA"/>
</dbReference>
<evidence type="ECO:0000256" key="4">
    <source>
        <dbReference type="ARBA" id="ARBA00022729"/>
    </source>
</evidence>
<keyword evidence="5" id="KW-0256">Endoplasmic reticulum</keyword>
<feature type="region of interest" description="Disordered" evidence="11">
    <location>
        <begin position="41"/>
        <end position="66"/>
    </location>
</feature>
<sequence length="552" mass="62268">MSSLWRGIPLPVKVLCIVCLSVELWTLSGFQANIYTSDKSLPSQSTASIGGATNSDSQMRSSPSYNDLPTFDPNAPLVQCQLNNDEVMVCVYQTLCFDGGKYYAIVGETDADIPTNLEGMEKFSMRSAGDGEFGRHISETGRLNVFQRLEKQVTPIKNYINMEGKSVEFIKQHISQKGGGISWLPDHSMYFQPAVDNAYLALISVLSWWNIVCDMMNGIDRVTFTGSVFAETQQKCLFQYFGFWYDVMARITSVYYKHDKHAVATSLGISGFGGDDRNQTNITYGGVLDKYNGFLVDVESVWPEEKVQRSSSACRSQRDHTTPKLVCGRQAFTVGRPNVPVTGSVSKQRLRYEVFKLHGEKTVDMQKGIKGSVRVLIVDRGKEGRCWAEPTELRRIAAESVHVDGLQIEVEYIENLGTLSVYEQFAKFARAHVVLMAHGAGAANTYFMNTNSAFIEGIPVGWNSRAFRELYSSGGGYYQSIDAIKTNLTVEASLERQYQTDICQQNHRSWERTHYYQAHGDCYQSFKYWPLKLDEAELKKTLQRAYKHLKYT</sequence>
<evidence type="ECO:0000256" key="9">
    <source>
        <dbReference type="ARBA" id="ARBA00048317"/>
    </source>
</evidence>
<dbReference type="InterPro" id="IPR007657">
    <property type="entry name" value="Glycosyltransferase_61"/>
</dbReference>
<proteinExistence type="predicted"/>
<dbReference type="AlphaFoldDB" id="A0A0L0FVP7"/>
<organism evidence="14 15">
    <name type="scientific">Sphaeroforma arctica JP610</name>
    <dbReference type="NCBI Taxonomy" id="667725"/>
    <lineage>
        <taxon>Eukaryota</taxon>
        <taxon>Ichthyosporea</taxon>
        <taxon>Ichthyophonida</taxon>
        <taxon>Sphaeroforma</taxon>
    </lineage>
</organism>
<dbReference type="GeneID" id="25907237"/>
<dbReference type="InterPro" id="IPR049625">
    <property type="entry name" value="Glyco_transf_61_cat"/>
</dbReference>
<evidence type="ECO:0000256" key="1">
    <source>
        <dbReference type="ARBA" id="ARBA00011970"/>
    </source>
</evidence>
<feature type="signal peptide" evidence="12">
    <location>
        <begin position="1"/>
        <end position="29"/>
    </location>
</feature>
<dbReference type="GO" id="GO:0097363">
    <property type="term" value="F:protein O-acetylglucosaminyltransferase activity"/>
    <property type="evidence" value="ECO:0007669"/>
    <property type="project" value="UniProtKB-EC"/>
</dbReference>
<feature type="chain" id="PRO_5005539013" description="EGF domain-specific O-linked N-acetylglucosamine transferase" evidence="12">
    <location>
        <begin position="30"/>
        <end position="552"/>
    </location>
</feature>
<accession>A0A0L0FVP7</accession>
<name>A0A0L0FVP7_9EUKA</name>
<evidence type="ECO:0000256" key="12">
    <source>
        <dbReference type="SAM" id="SignalP"/>
    </source>
</evidence>
<keyword evidence="2" id="KW-0328">Glycosyltransferase</keyword>
<keyword evidence="6" id="KW-0325">Glycoprotein</keyword>
<evidence type="ECO:0000256" key="5">
    <source>
        <dbReference type="ARBA" id="ARBA00022824"/>
    </source>
</evidence>
<dbReference type="Pfam" id="PF04577">
    <property type="entry name" value="Glyco_transf_61"/>
    <property type="match status" value="1"/>
</dbReference>
<gene>
    <name evidence="14" type="ORF">SARC_06733</name>
</gene>
<evidence type="ECO:0000256" key="2">
    <source>
        <dbReference type="ARBA" id="ARBA00022676"/>
    </source>
</evidence>
<protein>
    <recommendedName>
        <fullName evidence="7">EGF domain-specific O-linked N-acetylglucosamine transferase</fullName>
        <ecNumber evidence="1">2.4.1.255</ecNumber>
    </recommendedName>
    <alternativeName>
        <fullName evidence="8">Extracellular O-linked N-acetylglucosamine transferase</fullName>
    </alternativeName>
</protein>
<evidence type="ECO:0000256" key="10">
    <source>
        <dbReference type="ARBA" id="ARBA00049432"/>
    </source>
</evidence>
<feature type="domain" description="Glycosyltransferase 61 catalytic" evidence="13">
    <location>
        <begin position="353"/>
        <end position="454"/>
    </location>
</feature>
<dbReference type="Proteomes" id="UP000054560">
    <property type="component" value="Unassembled WGS sequence"/>
</dbReference>